<dbReference type="EMBL" id="SEZJ01000012">
    <property type="protein sequence ID" value="RYU45518.1"/>
    <property type="molecule type" value="Genomic_DNA"/>
</dbReference>
<reference evidence="4 5" key="1">
    <citation type="submission" date="2019-02" db="EMBL/GenBank/DDBJ databases">
        <title>Genome sequences of Aliivibrio finisterrensis strains from farmed Atlantic salmon.</title>
        <authorList>
            <person name="Bowman J.P."/>
        </authorList>
    </citation>
    <scope>NUCLEOTIDE SEQUENCE [LARGE SCALE GENOMIC DNA]</scope>
    <source>
        <strain evidence="3 6">A21</strain>
        <strain evidence="1 4">A32</strain>
        <strain evidence="2 5">A46</strain>
    </source>
</reference>
<evidence type="ECO:0000313" key="4">
    <source>
        <dbReference type="Proteomes" id="UP000293465"/>
    </source>
</evidence>
<evidence type="ECO:0000313" key="2">
    <source>
        <dbReference type="EMBL" id="RYU52248.1"/>
    </source>
</evidence>
<gene>
    <name evidence="1" type="ORF">ERW49_13440</name>
    <name evidence="3" type="ORF">ERW53_19560</name>
    <name evidence="2" type="ORF">ERW57_07065</name>
</gene>
<keyword evidence="6" id="KW-1185">Reference proteome</keyword>
<name>A0A4Q5KXC6_9GAMM</name>
<dbReference type="Proteomes" id="UP000294166">
    <property type="component" value="Unassembled WGS sequence"/>
</dbReference>
<evidence type="ECO:0000313" key="5">
    <source>
        <dbReference type="Proteomes" id="UP000294063"/>
    </source>
</evidence>
<dbReference type="AlphaFoldDB" id="A0A4Q5KXC6"/>
<dbReference type="Proteomes" id="UP000294063">
    <property type="component" value="Unassembled WGS sequence"/>
</dbReference>
<evidence type="ECO:0000313" key="6">
    <source>
        <dbReference type="Proteomes" id="UP000294166"/>
    </source>
</evidence>
<protein>
    <submittedName>
        <fullName evidence="2">Uncharacterized protein</fullName>
    </submittedName>
</protein>
<comment type="caution">
    <text evidence="2">The sequence shown here is derived from an EMBL/GenBank/DDBJ whole genome shotgun (WGS) entry which is preliminary data.</text>
</comment>
<dbReference type="GeneID" id="56276066"/>
<organism evidence="2 5">
    <name type="scientific">Aliivibrio finisterrensis</name>
    <dbReference type="NCBI Taxonomy" id="511998"/>
    <lineage>
        <taxon>Bacteria</taxon>
        <taxon>Pseudomonadati</taxon>
        <taxon>Pseudomonadota</taxon>
        <taxon>Gammaproteobacteria</taxon>
        <taxon>Vibrionales</taxon>
        <taxon>Vibrionaceae</taxon>
        <taxon>Aliivibrio</taxon>
    </lineage>
</organism>
<evidence type="ECO:0000313" key="1">
    <source>
        <dbReference type="EMBL" id="RYU45518.1"/>
    </source>
</evidence>
<dbReference type="RefSeq" id="WP_130047802.1">
    <property type="nucleotide sequence ID" value="NZ_SEZJ01000012.1"/>
</dbReference>
<evidence type="ECO:0000313" key="3">
    <source>
        <dbReference type="EMBL" id="RYU60063.1"/>
    </source>
</evidence>
<accession>A0A4Q5KXC6</accession>
<dbReference type="Proteomes" id="UP000293465">
    <property type="component" value="Unassembled WGS sequence"/>
</dbReference>
<dbReference type="OrthoDB" id="8481528at2"/>
<proteinExistence type="predicted"/>
<dbReference type="EMBL" id="SEZK01000009">
    <property type="protein sequence ID" value="RYU52248.1"/>
    <property type="molecule type" value="Genomic_DNA"/>
</dbReference>
<dbReference type="EMBL" id="SEZN01000058">
    <property type="protein sequence ID" value="RYU60063.1"/>
    <property type="molecule type" value="Genomic_DNA"/>
</dbReference>
<sequence>MEWNRAKYVNDLSQFSALVKRYDTDRIFKNLDSILSVAQGKLNGAQGNILSVEANGIELILKKRIAGTIPSDLQSVTIFFESKSEFDLSIDIDVKDRILDTYNFQIGVKGINSKGEHHNAWHLDRDIRMPNSGRPRYDHPLYHFQPGGNKLEGKDIMGAVFIGAPRLPHPPMDVILGVHFILRNFCSTKDYPFFDKLFAKPDYQDIVKRAKERMFIPYFKAFSEGCTHEDYTMKNVFPMAV</sequence>